<proteinExistence type="predicted"/>
<accession>A0A0K2UJS7</accession>
<protein>
    <submittedName>
        <fullName evidence="1">Uncharacterized protein</fullName>
    </submittedName>
</protein>
<evidence type="ECO:0000313" key="1">
    <source>
        <dbReference type="EMBL" id="CDW37911.1"/>
    </source>
</evidence>
<feature type="non-terminal residue" evidence="1">
    <location>
        <position position="1"/>
    </location>
</feature>
<name>A0A0K2UJS7_LEPSM</name>
<organism evidence="1">
    <name type="scientific">Lepeophtheirus salmonis</name>
    <name type="common">Salmon louse</name>
    <name type="synonym">Caligus salmonis</name>
    <dbReference type="NCBI Taxonomy" id="72036"/>
    <lineage>
        <taxon>Eukaryota</taxon>
        <taxon>Metazoa</taxon>
        <taxon>Ecdysozoa</taxon>
        <taxon>Arthropoda</taxon>
        <taxon>Crustacea</taxon>
        <taxon>Multicrustacea</taxon>
        <taxon>Hexanauplia</taxon>
        <taxon>Copepoda</taxon>
        <taxon>Siphonostomatoida</taxon>
        <taxon>Caligidae</taxon>
        <taxon>Lepeophtheirus</taxon>
    </lineage>
</organism>
<sequence>RKKVTVNGLASEFDSKPDYYVPLSESKHKPECLQENSSSGFKAFGLSKACDPLPNASQQP</sequence>
<dbReference type="AlphaFoldDB" id="A0A0K2UJS7"/>
<dbReference type="EMBL" id="HACA01020550">
    <property type="protein sequence ID" value="CDW37911.1"/>
    <property type="molecule type" value="Transcribed_RNA"/>
</dbReference>
<reference evidence="1" key="1">
    <citation type="submission" date="2014-05" db="EMBL/GenBank/DDBJ databases">
        <authorList>
            <person name="Chronopoulou M."/>
        </authorList>
    </citation>
    <scope>NUCLEOTIDE SEQUENCE</scope>
    <source>
        <tissue evidence="1">Whole organism</tissue>
    </source>
</reference>